<dbReference type="PROSITE" id="PS51704">
    <property type="entry name" value="GP_PDE"/>
    <property type="match status" value="1"/>
</dbReference>
<accession>A0A080N3K9</accession>
<keyword evidence="3" id="KW-1185">Reference proteome</keyword>
<dbReference type="InterPro" id="IPR017946">
    <property type="entry name" value="PLC-like_Pdiesterase_TIM-brl"/>
</dbReference>
<reference evidence="2 3" key="1">
    <citation type="journal article" date="2014" name="Appl. Environ. Microbiol.">
        <title>Genomic encyclopedia of type strains of the genus Bifidobacterium.</title>
        <authorList>
            <person name="Milani C."/>
            <person name="Lugli G.A."/>
            <person name="Duranti S."/>
            <person name="Turroni F."/>
            <person name="Bottacini F."/>
            <person name="Mangifesta M."/>
            <person name="Sanchez B."/>
            <person name="Viappiani A."/>
            <person name="Mancabelli L."/>
            <person name="Taminiau B."/>
            <person name="Delcenserie V."/>
            <person name="Barrangou R."/>
            <person name="Margolles A."/>
            <person name="van Sinderen D."/>
            <person name="Ventura M."/>
        </authorList>
    </citation>
    <scope>NUCLEOTIDE SEQUENCE [LARGE SCALE GENOMIC DNA]</scope>
    <source>
        <strain evidence="2 3">DSM 19703</strain>
    </source>
</reference>
<dbReference type="PANTHER" id="PTHR46211">
    <property type="entry name" value="GLYCEROPHOSPHORYL DIESTER PHOSPHODIESTERASE"/>
    <property type="match status" value="1"/>
</dbReference>
<dbReference type="InterPro" id="IPR030395">
    <property type="entry name" value="GP_PDE_dom"/>
</dbReference>
<dbReference type="PANTHER" id="PTHR46211:SF1">
    <property type="entry name" value="GLYCEROPHOSPHODIESTER PHOSPHODIESTERASE, CYTOPLASMIC"/>
    <property type="match status" value="1"/>
</dbReference>
<evidence type="ECO:0000313" key="2">
    <source>
        <dbReference type="EMBL" id="KFF31601.1"/>
    </source>
</evidence>
<dbReference type="Gene3D" id="3.20.20.190">
    <property type="entry name" value="Phosphatidylinositol (PI) phosphodiesterase"/>
    <property type="match status" value="1"/>
</dbReference>
<dbReference type="Proteomes" id="UP000028730">
    <property type="component" value="Unassembled WGS sequence"/>
</dbReference>
<dbReference type="STRING" id="1341695.BBOMB_0985"/>
<dbReference type="eggNOG" id="COG0584">
    <property type="taxonomic scope" value="Bacteria"/>
</dbReference>
<evidence type="ECO:0000259" key="1">
    <source>
        <dbReference type="PROSITE" id="PS51704"/>
    </source>
</evidence>
<dbReference type="AlphaFoldDB" id="A0A080N3K9"/>
<dbReference type="Pfam" id="PF03009">
    <property type="entry name" value="GDPD"/>
    <property type="match status" value="1"/>
</dbReference>
<protein>
    <submittedName>
        <fullName evidence="2">Glycerophosphoryl diester phosphodiesterase</fullName>
    </submittedName>
</protein>
<dbReference type="EMBL" id="ATLK01000001">
    <property type="protein sequence ID" value="KFF31601.1"/>
    <property type="molecule type" value="Genomic_DNA"/>
</dbReference>
<gene>
    <name evidence="2" type="ORF">BBOMB_0985</name>
</gene>
<comment type="caution">
    <text evidence="2">The sequence shown here is derived from an EMBL/GenBank/DDBJ whole genome shotgun (WGS) entry which is preliminary data.</text>
</comment>
<dbReference type="SUPFAM" id="SSF51695">
    <property type="entry name" value="PLC-like phosphodiesterases"/>
    <property type="match status" value="1"/>
</dbReference>
<organism evidence="2 3">
    <name type="scientific">Bifidobacterium bombi DSM 19703</name>
    <dbReference type="NCBI Taxonomy" id="1341695"/>
    <lineage>
        <taxon>Bacteria</taxon>
        <taxon>Bacillati</taxon>
        <taxon>Actinomycetota</taxon>
        <taxon>Actinomycetes</taxon>
        <taxon>Bifidobacteriales</taxon>
        <taxon>Bifidobacteriaceae</taxon>
        <taxon>Bifidobacterium</taxon>
    </lineage>
</organism>
<dbReference type="GO" id="GO:0008081">
    <property type="term" value="F:phosphoric diester hydrolase activity"/>
    <property type="evidence" value="ECO:0007669"/>
    <property type="project" value="InterPro"/>
</dbReference>
<dbReference type="GO" id="GO:0006629">
    <property type="term" value="P:lipid metabolic process"/>
    <property type="evidence" value="ECO:0007669"/>
    <property type="project" value="InterPro"/>
</dbReference>
<name>A0A080N3K9_9BIFI</name>
<proteinExistence type="predicted"/>
<dbReference type="RefSeq" id="WP_044088010.1">
    <property type="nucleotide sequence ID" value="NZ_ATLK01000001.1"/>
</dbReference>
<feature type="domain" description="GP-PDE" evidence="1">
    <location>
        <begin position="75"/>
        <end position="363"/>
    </location>
</feature>
<evidence type="ECO:0000313" key="3">
    <source>
        <dbReference type="Proteomes" id="UP000028730"/>
    </source>
</evidence>
<sequence>MGLKRFMKRSTALAATGAGLAAWAMMPRNKESRRVARACDMPDVYYAHRGLHDAGSGLTKGYAQTSGGYVALARTLADKAGFGSADSPFPIAPENSLAAFAAACEAGYGIELDIQLTADGEVVVVHDADLRRVAGDPRRIEDLTYDELRSIPLFPDPAKPGDSKVNVEKEAGTVSGMESEGSHEVDSSKESADFQGAGTFQHVPLFSEVLDLVAGRVPIIVEYKIHHEDWWTYEEELMAKGDALLEAYEGAYAIESFNPMVLRWYRQHRPEVCRGQLAVDSDFKQDLKQRRMKRWFAGKLLFDFVGRPDFVAYEWHGGTRFQLRAAGEFGAMPVSWTIRSADELAEASRSFDRHIFESFVPQD</sequence>